<sequence length="166" mass="18869">MFMGALVPTLMALMRQLHSQPTLKFSSSLADTVKIAVMSRFSEDLRSDELLLATAVHPNLKFHGLMKRRKRILGFLKRNITHCALPRKLHGSQHAMTTTTTTPSCDCALMLNLPVKHSNRRLTPHQRRRYPASTNFPALRRCFYASMPHFLLAHLSNVFSARGGRF</sequence>
<dbReference type="EMBL" id="GHJT01001491">
    <property type="protein sequence ID" value="MOY35462.1"/>
    <property type="molecule type" value="Transcribed_RNA"/>
</dbReference>
<dbReference type="AlphaFoldDB" id="A0A4D5REB1"/>
<organism evidence="1">
    <name type="scientific">Ixodes scapularis</name>
    <name type="common">Black-legged tick</name>
    <name type="synonym">Deer tick</name>
    <dbReference type="NCBI Taxonomy" id="6945"/>
    <lineage>
        <taxon>Eukaryota</taxon>
        <taxon>Metazoa</taxon>
        <taxon>Ecdysozoa</taxon>
        <taxon>Arthropoda</taxon>
        <taxon>Chelicerata</taxon>
        <taxon>Arachnida</taxon>
        <taxon>Acari</taxon>
        <taxon>Parasitiformes</taxon>
        <taxon>Ixodida</taxon>
        <taxon>Ixodoidea</taxon>
        <taxon>Ixodidae</taxon>
        <taxon>Ixodinae</taxon>
        <taxon>Ixodes</taxon>
    </lineage>
</organism>
<dbReference type="VEuPathDB" id="VectorBase:ISCP_017197"/>
<dbReference type="OrthoDB" id="10057873at2759"/>
<evidence type="ECO:0000313" key="1">
    <source>
        <dbReference type="EMBL" id="MOY35462.1"/>
    </source>
</evidence>
<reference evidence="1" key="1">
    <citation type="submission" date="2019-04" db="EMBL/GenBank/DDBJ databases">
        <title>An insight into the mialome of Ixodes scapularis.</title>
        <authorList>
            <person name="Ribeiro J.M."/>
            <person name="Mather T.N."/>
            <person name="Karim S."/>
        </authorList>
    </citation>
    <scope>NUCLEOTIDE SEQUENCE</scope>
</reference>
<protein>
    <submittedName>
        <fullName evidence="1">Putative secreted protein</fullName>
    </submittedName>
</protein>
<accession>A0A4D5REB1</accession>
<name>A0A4D5REB1_IXOSC</name>
<proteinExistence type="predicted"/>